<dbReference type="InterPro" id="IPR052539">
    <property type="entry name" value="MGD_biosynthesis_adapter"/>
</dbReference>
<dbReference type="NCBIfam" id="TIGR00176">
    <property type="entry name" value="mobB"/>
    <property type="match status" value="1"/>
</dbReference>
<protein>
    <submittedName>
        <fullName evidence="2">Molybdopterin-guanine dinucleotide biosynthesis protein MobB</fullName>
    </submittedName>
</protein>
<accession>A0A829R625</accession>
<sequence length="167" mass="19128">MVVTLQIIGKKKSGKTSTMLRFIRAAKIMGLNVSTYKHTHHTVSMDIPGTDTYRFYEAGADQVAMQNDSGFFWHERREASLPLAKEIERFTQTDTDLILIEGFKAEHYPKILLLRPNDNVSDFEADHLLTVATIFPKELETEAVDFSTDEQCQIWLQNFYQGAEKHG</sequence>
<dbReference type="GO" id="GO:0006777">
    <property type="term" value="P:Mo-molybdopterin cofactor biosynthetic process"/>
    <property type="evidence" value="ECO:0007669"/>
    <property type="project" value="InterPro"/>
</dbReference>
<dbReference type="RefSeq" id="WP_052009173.1">
    <property type="nucleotide sequence ID" value="NZ_AODG01000010.1"/>
</dbReference>
<organism evidence="2 3">
    <name type="scientific">Listeria grayi FSL F6-1183</name>
    <dbReference type="NCBI Taxonomy" id="1265827"/>
    <lineage>
        <taxon>Bacteria</taxon>
        <taxon>Bacillati</taxon>
        <taxon>Bacillota</taxon>
        <taxon>Bacilli</taxon>
        <taxon>Bacillales</taxon>
        <taxon>Listeriaceae</taxon>
        <taxon>Listeria</taxon>
    </lineage>
</organism>
<gene>
    <name evidence="2" type="ORF">LMUR_07939</name>
</gene>
<reference evidence="2 3" key="1">
    <citation type="submission" date="2012-12" db="EMBL/GenBank/DDBJ databases">
        <title>Novel taxa of Listeriaceae from agricultural environments in the United States.</title>
        <authorList>
            <person name="den Bakker H.C."/>
            <person name="Allred A."/>
            <person name="Warchocki S."/>
            <person name="Wright E.M."/>
            <person name="Burrell A."/>
            <person name="Nightingale K.K."/>
            <person name="Kephart D."/>
            <person name="Wiedmann M."/>
        </authorList>
    </citation>
    <scope>NUCLEOTIDE SEQUENCE [LARGE SCALE GENOMIC DNA]</scope>
    <source>
        <strain evidence="2 3">FSL F6-1183</strain>
    </source>
</reference>
<feature type="domain" description="Molybdopterin-guanine dinucleotide biosynthesis protein B (MobB)" evidence="1">
    <location>
        <begin position="5"/>
        <end position="132"/>
    </location>
</feature>
<dbReference type="PANTHER" id="PTHR40072:SF1">
    <property type="entry name" value="MOLYBDOPTERIN-GUANINE DINUCLEOTIDE BIOSYNTHESIS ADAPTER PROTEIN"/>
    <property type="match status" value="1"/>
</dbReference>
<dbReference type="Pfam" id="PF03205">
    <property type="entry name" value="MobB"/>
    <property type="match status" value="1"/>
</dbReference>
<dbReference type="SUPFAM" id="SSF52540">
    <property type="entry name" value="P-loop containing nucleoside triphosphate hydrolases"/>
    <property type="match status" value="1"/>
</dbReference>
<proteinExistence type="predicted"/>
<dbReference type="InterPro" id="IPR027417">
    <property type="entry name" value="P-loop_NTPase"/>
</dbReference>
<evidence type="ECO:0000313" key="3">
    <source>
        <dbReference type="Proteomes" id="UP000019251"/>
    </source>
</evidence>
<dbReference type="Proteomes" id="UP000019251">
    <property type="component" value="Unassembled WGS sequence"/>
</dbReference>
<dbReference type="PANTHER" id="PTHR40072">
    <property type="entry name" value="MOLYBDOPTERIN-GUANINE DINUCLEOTIDE BIOSYNTHESIS ADAPTER PROTEIN-RELATED"/>
    <property type="match status" value="1"/>
</dbReference>
<evidence type="ECO:0000313" key="2">
    <source>
        <dbReference type="EMBL" id="EUJ27976.1"/>
    </source>
</evidence>
<name>A0A829R625_LISGR</name>
<dbReference type="GO" id="GO:0005525">
    <property type="term" value="F:GTP binding"/>
    <property type="evidence" value="ECO:0007669"/>
    <property type="project" value="InterPro"/>
</dbReference>
<evidence type="ECO:0000259" key="1">
    <source>
        <dbReference type="Pfam" id="PF03205"/>
    </source>
</evidence>
<dbReference type="InterPro" id="IPR004435">
    <property type="entry name" value="MobB_dom"/>
</dbReference>
<comment type="caution">
    <text evidence="2">The sequence shown here is derived from an EMBL/GenBank/DDBJ whole genome shotgun (WGS) entry which is preliminary data.</text>
</comment>
<dbReference type="EMBL" id="AODG01000010">
    <property type="protein sequence ID" value="EUJ27976.1"/>
    <property type="molecule type" value="Genomic_DNA"/>
</dbReference>
<dbReference type="AlphaFoldDB" id="A0A829R625"/>
<dbReference type="Gene3D" id="3.40.50.300">
    <property type="entry name" value="P-loop containing nucleotide triphosphate hydrolases"/>
    <property type="match status" value="1"/>
</dbReference>